<dbReference type="HOGENOM" id="CLU_008530_1_0_2"/>
<evidence type="ECO:0000256" key="4">
    <source>
        <dbReference type="HAMAP-Rule" id="MF_00198"/>
    </source>
</evidence>
<dbReference type="EMBL" id="AOIE01000010">
    <property type="protein sequence ID" value="ELY80653.1"/>
    <property type="molecule type" value="Genomic_DNA"/>
</dbReference>
<dbReference type="PANTHER" id="PTHR43317:SF1">
    <property type="entry name" value="THERMOSPERMINE SYNTHASE ACAULIS5"/>
    <property type="match status" value="1"/>
</dbReference>
<evidence type="ECO:0000256" key="5">
    <source>
        <dbReference type="PROSITE-ProRule" id="PRU00354"/>
    </source>
</evidence>
<dbReference type="EMBL" id="CP003372">
    <property type="protein sequence ID" value="AGB30964.1"/>
    <property type="molecule type" value="Genomic_DNA"/>
</dbReference>
<dbReference type="eggNOG" id="arCOG00050">
    <property type="taxonomic scope" value="Archaea"/>
</dbReference>
<dbReference type="Pfam" id="PF01564">
    <property type="entry name" value="Spermine_synth"/>
    <property type="match status" value="1"/>
</dbReference>
<keyword evidence="3 4" id="KW-0620">Polyamine biosynthesis</keyword>
<comment type="similarity">
    <text evidence="1 4">Belongs to the spermidine/spermine synthase family.</text>
</comment>
<proteinExistence type="inferred from homology"/>
<dbReference type="InterPro" id="IPR030374">
    <property type="entry name" value="PABS"/>
</dbReference>
<dbReference type="HAMAP" id="MF_00198">
    <property type="entry name" value="Spermidine_synth"/>
    <property type="match status" value="1"/>
</dbReference>
<keyword evidence="2 4" id="KW-0808">Transferase</keyword>
<reference evidence="8" key="1">
    <citation type="submission" date="2012-02" db="EMBL/GenBank/DDBJ databases">
        <title>Complete sequence of chromosome of Natrinema pellirubrum DSM 15624.</title>
        <authorList>
            <consortium name="US DOE Joint Genome Institute"/>
            <person name="Lucas S."/>
            <person name="Han J."/>
            <person name="Lapidus A."/>
            <person name="Cheng J.-F."/>
            <person name="Goodwin L."/>
            <person name="Pitluck S."/>
            <person name="Peters L."/>
            <person name="Teshima H."/>
            <person name="Detter J.C."/>
            <person name="Han C."/>
            <person name="Tapia R."/>
            <person name="Land M."/>
            <person name="Hauser L."/>
            <person name="Kyrpides N."/>
            <person name="Ivanova N."/>
            <person name="Pagani I."/>
            <person name="Sproer C."/>
            <person name="Anderson I."/>
            <person name="Woyke T."/>
        </authorList>
    </citation>
    <scope>NUCLEOTIDE SEQUENCE</scope>
    <source>
        <strain evidence="8">DSM 15624</strain>
    </source>
</reference>
<evidence type="ECO:0000313" key="10">
    <source>
        <dbReference type="Proteomes" id="UP000010843"/>
    </source>
</evidence>
<feature type="transmembrane region" description="Helical" evidence="4">
    <location>
        <begin position="16"/>
        <end position="37"/>
    </location>
</feature>
<dbReference type="InterPro" id="IPR001045">
    <property type="entry name" value="Spermi_synthase"/>
</dbReference>
<feature type="transmembrane region" description="Helical" evidence="4">
    <location>
        <begin position="178"/>
        <end position="199"/>
    </location>
</feature>
<dbReference type="GO" id="GO:0008295">
    <property type="term" value="P:spermidine biosynthetic process"/>
    <property type="evidence" value="ECO:0007669"/>
    <property type="project" value="UniProtKB-UniRule"/>
</dbReference>
<dbReference type="GO" id="GO:0010487">
    <property type="term" value="F:thermospermine synthase activity"/>
    <property type="evidence" value="ECO:0007669"/>
    <property type="project" value="UniProtKB-ARBA"/>
</dbReference>
<comment type="pathway">
    <text evidence="4">Amine and polyamine biosynthesis; spermidine biosynthesis; spermidine from putrescine: step 1/1.</text>
</comment>
<dbReference type="PROSITE" id="PS51006">
    <property type="entry name" value="PABS_2"/>
    <property type="match status" value="1"/>
</dbReference>
<feature type="binding site" evidence="4">
    <location>
        <begin position="348"/>
        <end position="349"/>
    </location>
    <ligand>
        <name>S-methyl-5'-thioadenosine</name>
        <dbReference type="ChEBI" id="CHEBI:17509"/>
    </ligand>
</feature>
<dbReference type="GeneID" id="14334215"/>
<evidence type="ECO:0000256" key="6">
    <source>
        <dbReference type="SAM" id="MobiDB-lite"/>
    </source>
</evidence>
<keyword evidence="4" id="KW-0812">Transmembrane</keyword>
<dbReference type="NCBIfam" id="NF037959">
    <property type="entry name" value="MFS_SpdSyn"/>
    <property type="match status" value="1"/>
</dbReference>
<feature type="transmembrane region" description="Helical" evidence="4">
    <location>
        <begin position="111"/>
        <end position="131"/>
    </location>
</feature>
<comment type="subcellular location">
    <subcellularLocation>
        <location evidence="4">Cell membrane</location>
        <topology evidence="4">Multi-pass membrane protein</topology>
    </subcellularLocation>
</comment>
<keyword evidence="11" id="KW-1185">Reference proteome</keyword>
<name>L0JI36_NATP1</name>
<feature type="binding site" evidence="4">
    <location>
        <position position="240"/>
    </location>
    <ligand>
        <name>S-methyl-5'-thioadenosine</name>
        <dbReference type="ChEBI" id="CHEBI:17509"/>
    </ligand>
</feature>
<comment type="catalytic activity">
    <reaction evidence="4">
        <text>S-adenosyl 3-(methylsulfanyl)propylamine + putrescine = S-methyl-5'-thioadenosine + spermidine + H(+)</text>
        <dbReference type="Rhea" id="RHEA:12721"/>
        <dbReference type="ChEBI" id="CHEBI:15378"/>
        <dbReference type="ChEBI" id="CHEBI:17509"/>
        <dbReference type="ChEBI" id="CHEBI:57443"/>
        <dbReference type="ChEBI" id="CHEBI:57834"/>
        <dbReference type="ChEBI" id="CHEBI:326268"/>
        <dbReference type="EC" id="2.5.1.16"/>
    </reaction>
</comment>
<dbReference type="Proteomes" id="UP000010843">
    <property type="component" value="Chromosome"/>
</dbReference>
<reference evidence="9 11" key="3">
    <citation type="journal article" date="2014" name="PLoS Genet.">
        <title>Phylogenetically driven sequencing of extremely halophilic archaea reveals strategies for static and dynamic osmo-response.</title>
        <authorList>
            <person name="Becker E.A."/>
            <person name="Seitzer P.M."/>
            <person name="Tritt A."/>
            <person name="Larsen D."/>
            <person name="Krusor M."/>
            <person name="Yao A.I."/>
            <person name="Wu D."/>
            <person name="Madern D."/>
            <person name="Eisen J.A."/>
            <person name="Darling A.E."/>
            <person name="Facciotti M.T."/>
        </authorList>
    </citation>
    <scope>NUCLEOTIDE SEQUENCE [LARGE SCALE GENOMIC DNA]</scope>
    <source>
        <strain evidence="9 11">DSM 15624</strain>
    </source>
</reference>
<feature type="region of interest" description="Disordered" evidence="6">
    <location>
        <begin position="537"/>
        <end position="560"/>
    </location>
</feature>
<feature type="binding site" evidence="4">
    <location>
        <position position="374"/>
    </location>
    <ligand>
        <name>S-methyl-5'-thioadenosine</name>
        <dbReference type="ChEBI" id="CHEBI:17509"/>
    </ligand>
</feature>
<evidence type="ECO:0000313" key="8">
    <source>
        <dbReference type="EMBL" id="AGB30964.1"/>
    </source>
</evidence>
<dbReference type="Gene3D" id="3.40.50.150">
    <property type="entry name" value="Vaccinia Virus protein VP39"/>
    <property type="match status" value="1"/>
</dbReference>
<dbReference type="OrthoDB" id="10538at2157"/>
<gene>
    <name evidence="4" type="primary">speE</name>
    <name evidence="8" type="ordered locus">Natpe_1052</name>
    <name evidence="9" type="ORF">C488_02655</name>
</gene>
<reference evidence="10" key="2">
    <citation type="submission" date="2012-02" db="EMBL/GenBank/DDBJ databases">
        <title>Complete sequence of chromosome of Natrinema pellirubrum DSM 15624.</title>
        <authorList>
            <person name="Lucas S."/>
            <person name="Han J."/>
            <person name="Lapidus A."/>
            <person name="Cheng J.-F."/>
            <person name="Goodwin L."/>
            <person name="Pitluck S."/>
            <person name="Peters L."/>
            <person name="Teshima H."/>
            <person name="Detter J.C."/>
            <person name="Han C."/>
            <person name="Tapia R."/>
            <person name="Land M."/>
            <person name="Hauser L."/>
            <person name="Kyrpides N."/>
            <person name="Ivanova N."/>
            <person name="Pagani I."/>
            <person name="Sproer C."/>
            <person name="Anderson I."/>
            <person name="Woyke T."/>
        </authorList>
    </citation>
    <scope>NUCLEOTIDE SEQUENCE [LARGE SCALE GENOMIC DNA]</scope>
    <source>
        <strain evidence="10">DSM 15624 / JCM 10476 / NCIMB 786</strain>
    </source>
</reference>
<accession>L0JI36</accession>
<dbReference type="EC" id="2.5.1.16" evidence="4"/>
<dbReference type="PANTHER" id="PTHR43317">
    <property type="entry name" value="THERMOSPERMINE SYNTHASE ACAULIS5"/>
    <property type="match status" value="1"/>
</dbReference>
<dbReference type="GO" id="GO:0004766">
    <property type="term" value="F:spermidine synthase activity"/>
    <property type="evidence" value="ECO:0007669"/>
    <property type="project" value="UniProtKB-UniRule"/>
</dbReference>
<keyword evidence="4" id="KW-0745">Spermidine biosynthesis</keyword>
<comment type="function">
    <text evidence="4">Catalyzes the irreversible transfer of a propylamine group from the amino donor S-adenosylmethioninamine (decarboxy-AdoMet) to putrescine (1,4-diaminobutane) to yield spermidine.</text>
</comment>
<feature type="transmembrane region" description="Helical" evidence="4">
    <location>
        <begin position="44"/>
        <end position="65"/>
    </location>
</feature>
<feature type="active site" description="Proton acceptor" evidence="4 5">
    <location>
        <position position="366"/>
    </location>
</feature>
<dbReference type="KEGG" id="npe:Natpe_1052"/>
<evidence type="ECO:0000259" key="7">
    <source>
        <dbReference type="PROSITE" id="PS51006"/>
    </source>
</evidence>
<dbReference type="STRING" id="797303.Natpe_1052"/>
<evidence type="ECO:0000313" key="9">
    <source>
        <dbReference type="EMBL" id="ELY80653.1"/>
    </source>
</evidence>
<evidence type="ECO:0000313" key="11">
    <source>
        <dbReference type="Proteomes" id="UP000011593"/>
    </source>
</evidence>
<dbReference type="PATRIC" id="fig|797303.5.peg.553"/>
<sequence length="560" mass="60312">MSLGQPSAYRPTKPDVAVFVSGVTSMGLEILAGRIIAPQFGNSIYTWGSIITVFLAALSLGYWQGGKRADTASNARMSWILLGTAGYVAIVVYASDQLLLSASTMPLPARYASLPAVLILFGPPTYLLGFISPYSAELSEKEGTGEASGHVYALGTIGSIVGAGATTYFLIPTLGIDAIGLLFGFILVGTAFALTLPRVAPRPAAASIGIALLLVVAGGLGPVAFDHRGDVVYETQTAYQELEVIDDGDVRTLYLDGARHSAMDLEDPNRHVFEYTRYFHLPMLMTDDPDEVDDVLFIGGGGYTGPKDFERRYDVDVDVVELDPEVTQAAKEYFRLEEGENMTTHTEDGRIFLQETDETYDLIVLDAYQKDQVPIHLTQLEFMELVEDRLSDDGVFLANVIAAPSGAGSAFYRAQYKTIDEAFPSTYSFRTSSLGSVQNIEVAATKADTEFTEDDLAARNERRDLPIDLSGEVDAYMDDPNTDDVPVLTEDHAPVDNLQASTIGQEYVIEETGEEETEPEPASIAVGPDPLAAARPAAGLEFPTPISPNHEATAAESASP</sequence>
<organism evidence="8 10">
    <name type="scientific">Natrinema pellirubrum (strain DSM 15624 / CIP 106293 / JCM 10476 / NCIMB 786 / 157)</name>
    <dbReference type="NCBI Taxonomy" id="797303"/>
    <lineage>
        <taxon>Archaea</taxon>
        <taxon>Methanobacteriati</taxon>
        <taxon>Methanobacteriota</taxon>
        <taxon>Stenosarchaea group</taxon>
        <taxon>Halobacteria</taxon>
        <taxon>Halobacteriales</taxon>
        <taxon>Natrialbaceae</taxon>
        <taxon>Natrinema</taxon>
    </lineage>
</organism>
<comment type="subunit">
    <text evidence="4">Homodimer or homotetramer.</text>
</comment>
<dbReference type="UniPathway" id="UPA00248">
    <property type="reaction ID" value="UER00314"/>
</dbReference>
<dbReference type="InterPro" id="IPR029063">
    <property type="entry name" value="SAM-dependent_MTases_sf"/>
</dbReference>
<dbReference type="RefSeq" id="WP_006179837.1">
    <property type="nucleotide sequence ID" value="NC_019962.1"/>
</dbReference>
<feature type="transmembrane region" description="Helical" evidence="4">
    <location>
        <begin position="77"/>
        <end position="99"/>
    </location>
</feature>
<protein>
    <recommendedName>
        <fullName evidence="4">Polyamine aminopropyltransferase</fullName>
    </recommendedName>
    <alternativeName>
        <fullName evidence="4">Putrescine aminopropyltransferase</fullName>
        <shortName evidence="4">PAPT</shortName>
    </alternativeName>
    <alternativeName>
        <fullName evidence="4">Spermidine synthase</fullName>
        <shortName evidence="4">SPDS</shortName>
        <shortName evidence="4">SPDSY</shortName>
        <ecNumber evidence="4">2.5.1.16</ecNumber>
    </alternativeName>
</protein>
<feature type="transmembrane region" description="Helical" evidence="4">
    <location>
        <begin position="151"/>
        <end position="171"/>
    </location>
</feature>
<evidence type="ECO:0000256" key="2">
    <source>
        <dbReference type="ARBA" id="ARBA00022679"/>
    </source>
</evidence>
<keyword evidence="4" id="KW-0472">Membrane</keyword>
<evidence type="ECO:0000256" key="1">
    <source>
        <dbReference type="ARBA" id="ARBA00007867"/>
    </source>
</evidence>
<dbReference type="Proteomes" id="UP000011593">
    <property type="component" value="Unassembled WGS sequence"/>
</dbReference>
<feature type="domain" description="PABS" evidence="7">
    <location>
        <begin position="208"/>
        <end position="449"/>
    </location>
</feature>
<dbReference type="GO" id="GO:0005886">
    <property type="term" value="C:plasma membrane"/>
    <property type="evidence" value="ECO:0007669"/>
    <property type="project" value="UniProtKB-SubCell"/>
</dbReference>
<dbReference type="AlphaFoldDB" id="L0JI36"/>
<comment type="caution">
    <text evidence="4">Lacks conserved residue(s) required for the propagation of feature annotation.</text>
</comment>
<dbReference type="SUPFAM" id="SSF53335">
    <property type="entry name" value="S-adenosyl-L-methionine-dependent methyltransferases"/>
    <property type="match status" value="1"/>
</dbReference>
<feature type="binding site" evidence="4">
    <location>
        <position position="321"/>
    </location>
    <ligand>
        <name>S-methyl-5'-thioadenosine</name>
        <dbReference type="ChEBI" id="CHEBI:17509"/>
    </ligand>
</feature>
<feature type="transmembrane region" description="Helical" evidence="4">
    <location>
        <begin position="205"/>
        <end position="225"/>
    </location>
</feature>
<keyword evidence="4" id="KW-1133">Transmembrane helix</keyword>
<keyword evidence="4" id="KW-1003">Cell membrane</keyword>
<evidence type="ECO:0000256" key="3">
    <source>
        <dbReference type="ARBA" id="ARBA00023115"/>
    </source>
</evidence>